<name>A0A1Y1B9D4_VIBPH</name>
<accession>A0A1Y1B9D4</accession>
<keyword evidence="1" id="KW-0614">Plasmid</keyword>
<reference evidence="1" key="1">
    <citation type="journal article" date="2017" name="Infect. Genet. Evol.">
        <title>Plasmid dynamics in Vibrio parahaemolyticus strains related to shrimp Acute Hepatopancreatic Necrosis Syndrome (AHPNS).</title>
        <authorList>
            <person name="Theethakaew C."/>
            <person name="Nakamura S."/>
            <person name="Motooka D."/>
            <person name="Matsuda S."/>
            <person name="Kodama T."/>
            <person name="Chonsin K."/>
            <person name="Suthienkul O."/>
            <person name="Iida T."/>
        </authorList>
    </citation>
    <scope>NUCLEOTIDE SEQUENCE</scope>
    <source>
        <strain evidence="1">VPE61</strain>
        <plasmid evidence="1">pVP2HP</plasmid>
    </source>
</reference>
<evidence type="ECO:0000313" key="2">
    <source>
        <dbReference type="EMBL" id="NMU24521.1"/>
    </source>
</evidence>
<dbReference type="Proteomes" id="UP000555836">
    <property type="component" value="Unassembled WGS sequence"/>
</dbReference>
<organism evidence="1">
    <name type="scientific">Vibrio parahaemolyticus</name>
    <dbReference type="NCBI Taxonomy" id="670"/>
    <lineage>
        <taxon>Bacteria</taxon>
        <taxon>Pseudomonadati</taxon>
        <taxon>Pseudomonadota</taxon>
        <taxon>Gammaproteobacteria</taxon>
        <taxon>Vibrionales</taxon>
        <taxon>Vibrionaceae</taxon>
        <taxon>Vibrio</taxon>
    </lineage>
</organism>
<sequence>MRHQSLSKLCLIEASGQFLTDFFPFKLLDSRRDKLAWIQEHKWEVVENEPDECVLNFIENLAMRLEAFVQIQLANQQVKIYSKEVEVLLLRRYCIGLQDIGFDSESVDLDEDPETYVDRIALKYDLSELR</sequence>
<evidence type="ECO:0000313" key="1">
    <source>
        <dbReference type="EMBL" id="BAX56734.1"/>
    </source>
</evidence>
<dbReference type="AlphaFoldDB" id="A0A1Y1B9D4"/>
<dbReference type="EMBL" id="JABCLD010000333">
    <property type="protein sequence ID" value="NMU24521.1"/>
    <property type="molecule type" value="Genomic_DNA"/>
</dbReference>
<proteinExistence type="predicted"/>
<gene>
    <name evidence="2" type="ORF">HKB21_02655</name>
</gene>
<dbReference type="RefSeq" id="WP_031501819.1">
    <property type="nucleotide sequence ID" value="NZ_AP014859.1"/>
</dbReference>
<reference evidence="2 3" key="2">
    <citation type="submission" date="2020-04" db="EMBL/GenBank/DDBJ databases">
        <title>Whole-genome sequencing of Vibrio spp. from China reveals different genetic environments of blaCTX-M-14 among diverse lineages.</title>
        <authorList>
            <person name="Zheng Z."/>
            <person name="Ye L."/>
            <person name="Chen S."/>
        </authorList>
    </citation>
    <scope>NUCLEOTIDE SEQUENCE [LARGE SCALE GENOMIC DNA]</scope>
    <source>
        <strain evidence="2 3">Vb0574</strain>
    </source>
</reference>
<dbReference type="EMBL" id="AP014859">
    <property type="protein sequence ID" value="BAX56734.1"/>
    <property type="molecule type" value="Genomic_DNA"/>
</dbReference>
<geneLocation type="plasmid" evidence="1">
    <name>pVP2HP</name>
</geneLocation>
<evidence type="ECO:0000313" key="3">
    <source>
        <dbReference type="Proteomes" id="UP000555836"/>
    </source>
</evidence>
<protein>
    <submittedName>
        <fullName evidence="1">Uncharacterized protein</fullName>
    </submittedName>
</protein>